<evidence type="ECO:0000313" key="3">
    <source>
        <dbReference type="Proteomes" id="UP000663868"/>
    </source>
</evidence>
<dbReference type="EMBL" id="CAJOBB010001468">
    <property type="protein sequence ID" value="CAF3861452.1"/>
    <property type="molecule type" value="Genomic_DNA"/>
</dbReference>
<evidence type="ECO:0000256" key="1">
    <source>
        <dbReference type="SAM" id="Coils"/>
    </source>
</evidence>
<feature type="coiled-coil region" evidence="1">
    <location>
        <begin position="14"/>
        <end position="90"/>
    </location>
</feature>
<protein>
    <submittedName>
        <fullName evidence="2">Uncharacterized protein</fullName>
    </submittedName>
</protein>
<comment type="caution">
    <text evidence="2">The sequence shown here is derived from an EMBL/GenBank/DDBJ whole genome shotgun (WGS) entry which is preliminary data.</text>
</comment>
<organism evidence="2 3">
    <name type="scientific">Adineta steineri</name>
    <dbReference type="NCBI Taxonomy" id="433720"/>
    <lineage>
        <taxon>Eukaryota</taxon>
        <taxon>Metazoa</taxon>
        <taxon>Spiralia</taxon>
        <taxon>Gnathifera</taxon>
        <taxon>Rotifera</taxon>
        <taxon>Eurotatoria</taxon>
        <taxon>Bdelloidea</taxon>
        <taxon>Adinetida</taxon>
        <taxon>Adinetidae</taxon>
        <taxon>Adineta</taxon>
    </lineage>
</organism>
<dbReference type="AlphaFoldDB" id="A0A819F6T0"/>
<gene>
    <name evidence="2" type="ORF">KXQ929_LOCUS20677</name>
</gene>
<keyword evidence="1" id="KW-0175">Coiled coil</keyword>
<proteinExistence type="predicted"/>
<reference evidence="2" key="1">
    <citation type="submission" date="2021-02" db="EMBL/GenBank/DDBJ databases">
        <authorList>
            <person name="Nowell W R."/>
        </authorList>
    </citation>
    <scope>NUCLEOTIDE SEQUENCE</scope>
</reference>
<dbReference type="Proteomes" id="UP000663868">
    <property type="component" value="Unassembled WGS sequence"/>
</dbReference>
<name>A0A819F6T0_9BILA</name>
<accession>A0A819F6T0</accession>
<evidence type="ECO:0000313" key="2">
    <source>
        <dbReference type="EMBL" id="CAF3861452.1"/>
    </source>
</evidence>
<sequence length="133" mass="15660">MSFCQNQYIYDEQKQTAERDIIELDDRLQRFERTLEILRREQPKDHDRELIKRALAKQASKDAVEYQKLLTRKNEEIERLNHQLKQLVKSNLASALCQINIEKLYLERRLIATTTTTSSNSITNIGVSCQASY</sequence>